<evidence type="ECO:0000256" key="1">
    <source>
        <dbReference type="SAM" id="MobiDB-lite"/>
    </source>
</evidence>
<feature type="compositionally biased region" description="Polar residues" evidence="1">
    <location>
        <begin position="1"/>
        <end position="10"/>
    </location>
</feature>
<comment type="caution">
    <text evidence="2">The sequence shown here is derived from an EMBL/GenBank/DDBJ whole genome shotgun (WGS) entry which is preliminary data.</text>
</comment>
<proteinExistence type="predicted"/>
<dbReference type="Proteomes" id="UP001168146">
    <property type="component" value="Unassembled WGS sequence"/>
</dbReference>
<protein>
    <submittedName>
        <fullName evidence="2">Uncharacterized protein</fullName>
    </submittedName>
</protein>
<reference evidence="2" key="1">
    <citation type="submission" date="2021-12" db="EMBL/GenBank/DDBJ databases">
        <title>Black yeast isolated from Biological Soil Crust.</title>
        <authorList>
            <person name="Kurbessoian T."/>
        </authorList>
    </citation>
    <scope>NUCLEOTIDE SEQUENCE</scope>
    <source>
        <strain evidence="2">CCFEE 5208</strain>
    </source>
</reference>
<dbReference type="AlphaFoldDB" id="A0AAN6FJA4"/>
<dbReference type="EMBL" id="JASUXU010000031">
    <property type="protein sequence ID" value="KAK0319279.1"/>
    <property type="molecule type" value="Genomic_DNA"/>
</dbReference>
<evidence type="ECO:0000313" key="2">
    <source>
        <dbReference type="EMBL" id="KAK0319279.1"/>
    </source>
</evidence>
<gene>
    <name evidence="2" type="ORF">LTR82_009696</name>
</gene>
<organism evidence="2 3">
    <name type="scientific">Friedmanniomyces endolithicus</name>
    <dbReference type="NCBI Taxonomy" id="329885"/>
    <lineage>
        <taxon>Eukaryota</taxon>
        <taxon>Fungi</taxon>
        <taxon>Dikarya</taxon>
        <taxon>Ascomycota</taxon>
        <taxon>Pezizomycotina</taxon>
        <taxon>Dothideomycetes</taxon>
        <taxon>Dothideomycetidae</taxon>
        <taxon>Mycosphaerellales</taxon>
        <taxon>Teratosphaeriaceae</taxon>
        <taxon>Friedmanniomyces</taxon>
    </lineage>
</organism>
<sequence length="421" mass="47157">MPVSTQVSTSRQDRADKGANATQGALGQSKREYEQRTRPTTPPTIDIGLRHTSDIATTINGNKAVVTACRTLVLKNKSNSSPHSRSIIRINMATQQYQQLTQKDVDHFLQHGWLKLSDCFSQQQADDLIKTVWTRLGMSPTDKSTWHTERINMPKHSEFTASDLAPKAWAAICDLLGGEERIAEYNRTWNDGLIVNLGTPEGEGKEIRGQDLPGWHVDGDFFVHYLDSPEQGLLVIPLFTEIQPGGGGTFICPGAIPKMAQYLHDHPDGVSPRFTPREANPEFKPEDALKWFCDTAHSMPDEAFVEATGKVGDVYLLHPLMLHSASNNKLRTVRIITNPPVSLNQPFNFNRTDKSQYSVVERKTLNALGVESLDNWKITAAREKVIPERLRRQAAMMEEELKRLQETKTEPAVQVAEVTVK</sequence>
<name>A0AAN6FJA4_9PEZI</name>
<dbReference type="SUPFAM" id="SSF51197">
    <property type="entry name" value="Clavaminate synthase-like"/>
    <property type="match status" value="1"/>
</dbReference>
<evidence type="ECO:0000313" key="3">
    <source>
        <dbReference type="Proteomes" id="UP001168146"/>
    </source>
</evidence>
<dbReference type="Gene3D" id="2.60.120.620">
    <property type="entry name" value="q2cbj1_9rhob like domain"/>
    <property type="match status" value="1"/>
</dbReference>
<accession>A0AAN6FJA4</accession>
<feature type="region of interest" description="Disordered" evidence="1">
    <location>
        <begin position="1"/>
        <end position="46"/>
    </location>
</feature>